<dbReference type="Pfam" id="PF05876">
    <property type="entry name" value="GpA_ATPase"/>
    <property type="match status" value="1"/>
</dbReference>
<protein>
    <submittedName>
        <fullName evidence="3">Phage terminase large subunit family protein</fullName>
    </submittedName>
</protein>
<dbReference type="InterPro" id="IPR027417">
    <property type="entry name" value="P-loop_NTPase"/>
</dbReference>
<proteinExistence type="inferred from homology"/>
<accession>A0A845B9K5</accession>
<dbReference type="GO" id="GO:0004519">
    <property type="term" value="F:endonuclease activity"/>
    <property type="evidence" value="ECO:0007669"/>
    <property type="project" value="InterPro"/>
</dbReference>
<dbReference type="Gene3D" id="3.40.50.300">
    <property type="entry name" value="P-loop containing nucleotide triphosphate hydrolases"/>
    <property type="match status" value="1"/>
</dbReference>
<evidence type="ECO:0000259" key="1">
    <source>
        <dbReference type="Pfam" id="PF05876"/>
    </source>
</evidence>
<evidence type="ECO:0000259" key="2">
    <source>
        <dbReference type="Pfam" id="PF20454"/>
    </source>
</evidence>
<name>A0A845B9K5_9PROT</name>
<dbReference type="InterPro" id="IPR046453">
    <property type="entry name" value="GpA_ATPase"/>
</dbReference>
<reference evidence="3 4" key="1">
    <citation type="submission" date="2019-03" db="EMBL/GenBank/DDBJ databases">
        <title>Roseomonas sp. a novel Roseomonas species isolated from Sea whip Gorgonian.</title>
        <authorList>
            <person name="Li F."/>
            <person name="Pan X."/>
            <person name="Huang S."/>
            <person name="Li Z."/>
            <person name="Meng B."/>
        </authorList>
    </citation>
    <scope>NUCLEOTIDE SEQUENCE [LARGE SCALE GENOMIC DNA]</scope>
    <source>
        <strain evidence="3 4">M0104</strain>
    </source>
</reference>
<organism evidence="3 4">
    <name type="scientific">Teichococcus coralli</name>
    <dbReference type="NCBI Taxonomy" id="2545983"/>
    <lineage>
        <taxon>Bacteria</taxon>
        <taxon>Pseudomonadati</taxon>
        <taxon>Pseudomonadota</taxon>
        <taxon>Alphaproteobacteria</taxon>
        <taxon>Acetobacterales</taxon>
        <taxon>Roseomonadaceae</taxon>
        <taxon>Roseomonas</taxon>
    </lineage>
</organism>
<gene>
    <name evidence="3" type="ORF">E0493_05395</name>
</gene>
<keyword evidence="4" id="KW-1185">Reference proteome</keyword>
<evidence type="ECO:0000313" key="3">
    <source>
        <dbReference type="EMBL" id="MXP62784.1"/>
    </source>
</evidence>
<dbReference type="OrthoDB" id="5181253at2"/>
<dbReference type="Pfam" id="PF20454">
    <property type="entry name" value="GpA_nuclease"/>
    <property type="match status" value="1"/>
</dbReference>
<feature type="domain" description="Terminase large subunit GpA endonuclease" evidence="2">
    <location>
        <begin position="289"/>
        <end position="562"/>
    </location>
</feature>
<evidence type="ECO:0000313" key="4">
    <source>
        <dbReference type="Proteomes" id="UP000460715"/>
    </source>
</evidence>
<sequence>MTSMLETVRKRALRALIPPPRLALSEWMETSLRLPEGVSALPGAVRLWPYQREIADAISDPGIERVTLVKSVRVGFTTLLTGAMASFVANEPAPILALLPTEADCRDYIVSDVEPIFEASPVLRGLLAADTDEGGRNTLLSRRFPGGSLKVVAAKAPRNLRRHNVRVLLIDEADAMEPGKEGSSIRLAERRTLSFANRKIVLGSTPLLEETSNVLRSYAASDQRVFEVPCPACGAFTEIQWSHIEWETDAPATAAFRCPHCRELVAERHKPGMVEAGRWRATRPGVAGHAGFRLNALVSLLANASWAKLAEEFLTAKDDSDELQTFVNTILAQGWREAGEELDETALLSRVEPFSLNAIPAEVLAVTAGVDVQDDRLEVSLVGWSRDEALVLGHMIIWGTPDDDATWAELEELLRTRWKHANGGWLKVDAAVVDSGDGDWTEKVYAFCFPRLGRRVMAGKGVFGSRPAIQASAGKVKGGRLFLIGVDGLKTTIMSRLARGQSIRFSDTLEPVYFEQLCSERKVVRYVRGQPARRFERKPGARAEALDCLVYAFAARHGVTLHFDQREEEMRGVETQAAPSVIRSRWLEGEG</sequence>
<feature type="domain" description="Phage terminase large subunit GpA ATPase" evidence="1">
    <location>
        <begin position="39"/>
        <end position="279"/>
    </location>
</feature>
<dbReference type="HAMAP" id="MF_04144">
    <property type="entry name" value="TERL_LAMBDA"/>
    <property type="match status" value="1"/>
</dbReference>
<dbReference type="GO" id="GO:0005524">
    <property type="term" value="F:ATP binding"/>
    <property type="evidence" value="ECO:0007669"/>
    <property type="project" value="InterPro"/>
</dbReference>
<dbReference type="Proteomes" id="UP000460715">
    <property type="component" value="Unassembled WGS sequence"/>
</dbReference>
<dbReference type="InterPro" id="IPR008866">
    <property type="entry name" value="Phage_lambda_GpA-like"/>
</dbReference>
<dbReference type="InterPro" id="IPR046454">
    <property type="entry name" value="GpA_endonuclease"/>
</dbReference>
<comment type="caution">
    <text evidence="3">The sequence shown here is derived from an EMBL/GenBank/DDBJ whole genome shotgun (WGS) entry which is preliminary data.</text>
</comment>
<dbReference type="GO" id="GO:0016887">
    <property type="term" value="F:ATP hydrolysis activity"/>
    <property type="evidence" value="ECO:0007669"/>
    <property type="project" value="InterPro"/>
</dbReference>
<dbReference type="AlphaFoldDB" id="A0A845B9K5"/>
<dbReference type="RefSeq" id="WP_160935890.1">
    <property type="nucleotide sequence ID" value="NZ_SNVJ01000003.1"/>
</dbReference>
<dbReference type="EMBL" id="SNVJ01000003">
    <property type="protein sequence ID" value="MXP62784.1"/>
    <property type="molecule type" value="Genomic_DNA"/>
</dbReference>